<keyword evidence="6" id="KW-0460">Magnesium</keyword>
<evidence type="ECO:0000256" key="1">
    <source>
        <dbReference type="ARBA" id="ARBA00001936"/>
    </source>
</evidence>
<dbReference type="GO" id="GO:0046872">
    <property type="term" value="F:metal ion binding"/>
    <property type="evidence" value="ECO:0007669"/>
    <property type="project" value="UniProtKB-KW"/>
</dbReference>
<dbReference type="FunFam" id="3.90.950.10:FF:000002">
    <property type="entry name" value="Inosine/xanthosine triphosphatase"/>
    <property type="match status" value="1"/>
</dbReference>
<dbReference type="GO" id="GO:0009117">
    <property type="term" value="P:nucleotide metabolic process"/>
    <property type="evidence" value="ECO:0007669"/>
    <property type="project" value="UniProtKB-KW"/>
</dbReference>
<dbReference type="Proteomes" id="UP001224775">
    <property type="component" value="Unassembled WGS sequence"/>
</dbReference>
<keyword evidence="7" id="KW-0546">Nucleotide metabolism</keyword>
<keyword evidence="8" id="KW-0464">Manganese</keyword>
<comment type="catalytic activity">
    <reaction evidence="10">
        <text>ITP + H2O = IDP + phosphate + H(+)</text>
        <dbReference type="Rhea" id="RHEA:28330"/>
        <dbReference type="ChEBI" id="CHEBI:15377"/>
        <dbReference type="ChEBI" id="CHEBI:15378"/>
        <dbReference type="ChEBI" id="CHEBI:43474"/>
        <dbReference type="ChEBI" id="CHEBI:58280"/>
        <dbReference type="ChEBI" id="CHEBI:61402"/>
        <dbReference type="EC" id="3.6.1.73"/>
    </reaction>
</comment>
<evidence type="ECO:0000256" key="9">
    <source>
        <dbReference type="ARBA" id="ARBA00038901"/>
    </source>
</evidence>
<dbReference type="PANTHER" id="PTHR34699:SF2">
    <property type="entry name" value="NON-CANONICAL PURINE NTP PHOSPHATASE_PRRC1 DOMAIN-CONTAINING PROTEIN"/>
    <property type="match status" value="1"/>
</dbReference>
<evidence type="ECO:0000256" key="4">
    <source>
        <dbReference type="ARBA" id="ARBA00022741"/>
    </source>
</evidence>
<evidence type="ECO:0000256" key="5">
    <source>
        <dbReference type="ARBA" id="ARBA00022801"/>
    </source>
</evidence>
<dbReference type="InterPro" id="IPR029001">
    <property type="entry name" value="ITPase-like_fam"/>
</dbReference>
<dbReference type="InterPro" id="IPR026533">
    <property type="entry name" value="NTPase/PRRC1"/>
</dbReference>
<evidence type="ECO:0000256" key="10">
    <source>
        <dbReference type="ARBA" id="ARBA00048174"/>
    </source>
</evidence>
<comment type="caution">
    <text evidence="13">The sequence shown here is derived from an EMBL/GenBank/DDBJ whole genome shotgun (WGS) entry which is preliminary data.</text>
</comment>
<evidence type="ECO:0000256" key="7">
    <source>
        <dbReference type="ARBA" id="ARBA00023080"/>
    </source>
</evidence>
<evidence type="ECO:0000259" key="12">
    <source>
        <dbReference type="Pfam" id="PF01931"/>
    </source>
</evidence>
<dbReference type="PANTHER" id="PTHR34699">
    <property type="match status" value="1"/>
</dbReference>
<keyword evidence="4" id="KW-0547">Nucleotide-binding</keyword>
<proteinExistence type="predicted"/>
<evidence type="ECO:0000256" key="8">
    <source>
        <dbReference type="ARBA" id="ARBA00023211"/>
    </source>
</evidence>
<evidence type="ECO:0000256" key="11">
    <source>
        <dbReference type="ARBA" id="ARBA00048781"/>
    </source>
</evidence>
<evidence type="ECO:0000256" key="2">
    <source>
        <dbReference type="ARBA" id="ARBA00001946"/>
    </source>
</evidence>
<organism evidence="13 14">
    <name type="scientific">Skeletonema marinoi</name>
    <dbReference type="NCBI Taxonomy" id="267567"/>
    <lineage>
        <taxon>Eukaryota</taxon>
        <taxon>Sar</taxon>
        <taxon>Stramenopiles</taxon>
        <taxon>Ochrophyta</taxon>
        <taxon>Bacillariophyta</taxon>
        <taxon>Coscinodiscophyceae</taxon>
        <taxon>Thalassiosirophycidae</taxon>
        <taxon>Thalassiosirales</taxon>
        <taxon>Skeletonemataceae</taxon>
        <taxon>Skeletonema</taxon>
        <taxon>Skeletonema marinoi-dohrnii complex</taxon>
    </lineage>
</organism>
<evidence type="ECO:0000256" key="6">
    <source>
        <dbReference type="ARBA" id="ARBA00022842"/>
    </source>
</evidence>
<dbReference type="GO" id="GO:0006772">
    <property type="term" value="P:thiamine metabolic process"/>
    <property type="evidence" value="ECO:0007669"/>
    <property type="project" value="TreeGrafter"/>
</dbReference>
<comment type="catalytic activity">
    <reaction evidence="11">
        <text>XTP + H2O = XDP + phosphate + H(+)</text>
        <dbReference type="Rhea" id="RHEA:28406"/>
        <dbReference type="ChEBI" id="CHEBI:15377"/>
        <dbReference type="ChEBI" id="CHEBI:15378"/>
        <dbReference type="ChEBI" id="CHEBI:43474"/>
        <dbReference type="ChEBI" id="CHEBI:59884"/>
        <dbReference type="ChEBI" id="CHEBI:61314"/>
        <dbReference type="EC" id="3.6.1.73"/>
    </reaction>
</comment>
<dbReference type="EC" id="3.6.1.73" evidence="9"/>
<accession>A0AAD8XZL5</accession>
<evidence type="ECO:0000313" key="13">
    <source>
        <dbReference type="EMBL" id="KAK1736637.1"/>
    </source>
</evidence>
<protein>
    <recommendedName>
        <fullName evidence="9">inosine/xanthosine triphosphatase</fullName>
        <ecNumber evidence="9">3.6.1.73</ecNumber>
    </recommendedName>
</protein>
<gene>
    <name evidence="13" type="ORF">QTG54_012659</name>
</gene>
<dbReference type="EMBL" id="JATAAI010000028">
    <property type="protein sequence ID" value="KAK1736637.1"/>
    <property type="molecule type" value="Genomic_DNA"/>
</dbReference>
<evidence type="ECO:0000256" key="3">
    <source>
        <dbReference type="ARBA" id="ARBA00022723"/>
    </source>
</evidence>
<comment type="cofactor">
    <cofactor evidence="1">
        <name>Mn(2+)</name>
        <dbReference type="ChEBI" id="CHEBI:29035"/>
    </cofactor>
</comment>
<comment type="cofactor">
    <cofactor evidence="2">
        <name>Mg(2+)</name>
        <dbReference type="ChEBI" id="CHEBI:18420"/>
    </cofactor>
</comment>
<dbReference type="SUPFAM" id="SSF52972">
    <property type="entry name" value="ITPase-like"/>
    <property type="match status" value="1"/>
</dbReference>
<name>A0AAD8XZL5_9STRA</name>
<keyword evidence="14" id="KW-1185">Reference proteome</keyword>
<dbReference type="AlphaFoldDB" id="A0AAD8XZL5"/>
<sequence length="199" mass="21788">MTTVRVAVGSGNPCKIEAVRRAFDQIFSSDDVKIVISSHSVPSGVADQPFGDEETRQGAKNRALAAYNAACSEAKESNHLEDMPDFAVGLEGGLEKVVHEEDEELWCMAWMAISLSWGYAKTGSFLLPPALCDLVLNKNMELGHADDVVFRRVNSKHGSGTVGVLTKGEIDRTEYYVHALKLALIPWIRPQLYFDSSAS</sequence>
<keyword evidence="5 13" id="KW-0378">Hydrolase</keyword>
<dbReference type="GO" id="GO:0000166">
    <property type="term" value="F:nucleotide binding"/>
    <property type="evidence" value="ECO:0007669"/>
    <property type="project" value="UniProtKB-KW"/>
</dbReference>
<evidence type="ECO:0000313" key="14">
    <source>
        <dbReference type="Proteomes" id="UP001224775"/>
    </source>
</evidence>
<keyword evidence="3" id="KW-0479">Metal-binding</keyword>
<dbReference type="Pfam" id="PF01931">
    <property type="entry name" value="NTPase_I-T"/>
    <property type="match status" value="1"/>
</dbReference>
<dbReference type="GO" id="GO:0103023">
    <property type="term" value="F:ITPase activity"/>
    <property type="evidence" value="ECO:0007669"/>
    <property type="project" value="UniProtKB-EC"/>
</dbReference>
<feature type="domain" description="Non-canonical purine NTP phosphatase/PRRC1" evidence="12">
    <location>
        <begin position="9"/>
        <end position="188"/>
    </location>
</feature>
<dbReference type="InterPro" id="IPR050299">
    <property type="entry name" value="YjjX_NTPase"/>
</dbReference>
<dbReference type="Gene3D" id="3.90.950.10">
    <property type="match status" value="1"/>
</dbReference>
<reference evidence="13" key="1">
    <citation type="submission" date="2023-06" db="EMBL/GenBank/DDBJ databases">
        <title>Survivors Of The Sea: Transcriptome response of Skeletonema marinoi to long-term dormancy.</title>
        <authorList>
            <person name="Pinder M.I.M."/>
            <person name="Kourtchenko O."/>
            <person name="Robertson E.K."/>
            <person name="Larsson T."/>
            <person name="Maumus F."/>
            <person name="Osuna-Cruz C.M."/>
            <person name="Vancaester E."/>
            <person name="Stenow R."/>
            <person name="Vandepoele K."/>
            <person name="Ploug H."/>
            <person name="Bruchert V."/>
            <person name="Godhe A."/>
            <person name="Topel M."/>
        </authorList>
    </citation>
    <scope>NUCLEOTIDE SEQUENCE</scope>
    <source>
        <strain evidence="13">R05AC</strain>
    </source>
</reference>